<dbReference type="NCBIfam" id="TIGR03604">
    <property type="entry name" value="TOMM_cyclo_SagD"/>
    <property type="match status" value="1"/>
</dbReference>
<dbReference type="GO" id="GO:0005840">
    <property type="term" value="C:ribosome"/>
    <property type="evidence" value="ECO:0007669"/>
    <property type="project" value="UniProtKB-KW"/>
</dbReference>
<keyword evidence="3" id="KW-0687">Ribonucleoprotein</keyword>
<feature type="region of interest" description="Disordered" evidence="1">
    <location>
        <begin position="70"/>
        <end position="95"/>
    </location>
</feature>
<dbReference type="PANTHER" id="PTHR37809">
    <property type="entry name" value="RIBOSOMAL PROTEIN S12 METHYLTHIOTRANSFERASE ACCESSORY FACTOR YCAO"/>
    <property type="match status" value="1"/>
</dbReference>
<keyword evidence="3" id="KW-0808">Transferase</keyword>
<dbReference type="Proteomes" id="UP000238312">
    <property type="component" value="Unassembled WGS sequence"/>
</dbReference>
<dbReference type="Gene3D" id="3.40.50.720">
    <property type="entry name" value="NAD(P)-binding Rossmann-like Domain"/>
    <property type="match status" value="1"/>
</dbReference>
<dbReference type="Pfam" id="PF02624">
    <property type="entry name" value="YcaO"/>
    <property type="match status" value="1"/>
</dbReference>
<dbReference type="PROSITE" id="PS51664">
    <property type="entry name" value="YCAO"/>
    <property type="match status" value="1"/>
</dbReference>
<dbReference type="InterPro" id="IPR003776">
    <property type="entry name" value="YcaO-like_dom"/>
</dbReference>
<dbReference type="AlphaFoldDB" id="A0A2T0MQX7"/>
<evidence type="ECO:0000256" key="1">
    <source>
        <dbReference type="SAM" id="MobiDB-lite"/>
    </source>
</evidence>
<evidence type="ECO:0000259" key="2">
    <source>
        <dbReference type="PROSITE" id="PS51664"/>
    </source>
</evidence>
<sequence>MTHLPRVNVDVRALGADAAVLITPDGRMFEIGRPATEVVRALEDLAATSPDASPPWPELAALLTSTGSLIEPPAPFSPAESPPTSAPPAETAQTSQAPVLLTDAALRPIVTALAAPGEQIGFLDDDVPHDRPMALLSTRFDPELLARVDDRRTGAWSCFFLDQGRCYFGPAVEPGRSAPYRDLLTRRACVTQRPDLAEALLRPSLTGGLRPPPPDVLTWLVSLFLAELRRWLAGEPCALAGNEIEVDPAGPEIRLHPFLPLPAGPFPEVVNHRVTGTDLLLGDRLGIVAATRVIEHDPSIPRTLTTVQADVADMSRRFPWATNVLCGASTFGDVAGARAAAIGESVERYCANWIQPERLRQASYAELRRAGENAVAPESIVLFSEAQYAADGFPFVRFDAGLPVRWIAGRSLTHDRPVWVPASLAYCNYYVGPYYHEPVTNPLYYAGVAAGKSFDDAVRSGLEEVIERDATMVWWANLPALPSLEPTPRLAALFDGTKGQRAWLVPLPNEFGVPVIAGVVEHVEERILTIGFGCRDTVEPAAEKAWAEALTLQEIARDLQDPAGLYWEAVRAGRKTRHFMHEWRADRAYLDSFRPDFRDVGDLECQLQVNLDPRAVERVRDRLGGGSTTPASAVPALPDRSLRTYRQRVERAGYEVIAVDLTTPDVAAAGLHVTRTLVPGLAGNFAAAFPYLGADRLRDAATKFGWPARTELNVFPLPHA</sequence>
<evidence type="ECO:0000313" key="3">
    <source>
        <dbReference type="EMBL" id="PRX60654.1"/>
    </source>
</evidence>
<dbReference type="GO" id="GO:0016740">
    <property type="term" value="F:transferase activity"/>
    <property type="evidence" value="ECO:0007669"/>
    <property type="project" value="UniProtKB-KW"/>
</dbReference>
<proteinExistence type="predicted"/>
<gene>
    <name evidence="3" type="ORF">B0I32_11645</name>
</gene>
<dbReference type="Gene3D" id="3.30.160.660">
    <property type="match status" value="1"/>
</dbReference>
<dbReference type="Gene3D" id="3.30.1330.230">
    <property type="match status" value="1"/>
</dbReference>
<reference evidence="3 4" key="1">
    <citation type="submission" date="2018-03" db="EMBL/GenBank/DDBJ databases">
        <title>Genomic Encyclopedia of Type Strains, Phase III (KMG-III): the genomes of soil and plant-associated and newly described type strains.</title>
        <authorList>
            <person name="Whitman W."/>
        </authorList>
    </citation>
    <scope>NUCLEOTIDE SEQUENCE [LARGE SCALE GENOMIC DNA]</scope>
    <source>
        <strain evidence="3 4">CGMCC 4.7104</strain>
    </source>
</reference>
<dbReference type="RefSeq" id="WP_146178398.1">
    <property type="nucleotide sequence ID" value="NZ_JBFAIL010000052.1"/>
</dbReference>
<organism evidence="3 4">
    <name type="scientific">Nonomuraea fuscirosea</name>
    <dbReference type="NCBI Taxonomy" id="1291556"/>
    <lineage>
        <taxon>Bacteria</taxon>
        <taxon>Bacillati</taxon>
        <taxon>Actinomycetota</taxon>
        <taxon>Actinomycetes</taxon>
        <taxon>Streptosporangiales</taxon>
        <taxon>Streptosporangiaceae</taxon>
        <taxon>Nonomuraea</taxon>
    </lineage>
</organism>
<comment type="caution">
    <text evidence="3">The sequence shown here is derived from an EMBL/GenBank/DDBJ whole genome shotgun (WGS) entry which is preliminary data.</text>
</comment>
<dbReference type="EMBL" id="PVNG01000016">
    <property type="protein sequence ID" value="PRX60654.1"/>
    <property type="molecule type" value="Genomic_DNA"/>
</dbReference>
<name>A0A2T0MQX7_9ACTN</name>
<feature type="domain" description="YcaO" evidence="2">
    <location>
        <begin position="328"/>
        <end position="720"/>
    </location>
</feature>
<accession>A0A2T0MQX7</accession>
<keyword evidence="4" id="KW-1185">Reference proteome</keyword>
<dbReference type="Gene3D" id="3.30.40.250">
    <property type="match status" value="1"/>
</dbReference>
<dbReference type="InterPro" id="IPR027624">
    <property type="entry name" value="TOMM_cyclo_SagD"/>
</dbReference>
<evidence type="ECO:0000313" key="4">
    <source>
        <dbReference type="Proteomes" id="UP000238312"/>
    </source>
</evidence>
<protein>
    <submittedName>
        <fullName evidence="3">Ribosomal protein S12 methylthiotransferase accessory factor</fullName>
    </submittedName>
</protein>
<dbReference type="PANTHER" id="PTHR37809:SF1">
    <property type="entry name" value="RIBOSOMAL PROTEIN S12 METHYLTHIOTRANSFERASE ACCESSORY FACTOR YCAO"/>
    <property type="match status" value="1"/>
</dbReference>
<keyword evidence="3" id="KW-0689">Ribosomal protein</keyword>
<feature type="compositionally biased region" description="Pro residues" evidence="1">
    <location>
        <begin position="72"/>
        <end position="86"/>
    </location>
</feature>
<dbReference type="OrthoDB" id="2379922at2"/>